<dbReference type="InterPro" id="IPR015422">
    <property type="entry name" value="PyrdxlP-dep_Trfase_small"/>
</dbReference>
<feature type="domain" description="Aromatic amino acid beta-eliminating lyase/threonine aldolase" evidence="4">
    <location>
        <begin position="38"/>
        <end position="287"/>
    </location>
</feature>
<dbReference type="InterPro" id="IPR015421">
    <property type="entry name" value="PyrdxlP-dep_Trfase_major"/>
</dbReference>
<accession>A0ABU2JE06</accession>
<dbReference type="InterPro" id="IPR015424">
    <property type="entry name" value="PyrdxlP-dep_Trfase"/>
</dbReference>
<gene>
    <name evidence="5" type="ORF">RM423_17600</name>
</gene>
<proteinExistence type="inferred from homology"/>
<comment type="cofactor">
    <cofactor evidence="1">
        <name>pyridoxal 5'-phosphate</name>
        <dbReference type="ChEBI" id="CHEBI:597326"/>
    </cofactor>
</comment>
<evidence type="ECO:0000313" key="5">
    <source>
        <dbReference type="EMBL" id="MDT0263205.1"/>
    </source>
</evidence>
<organism evidence="5 6">
    <name type="scientific">Jatrophihabitans lederbergiae</name>
    <dbReference type="NCBI Taxonomy" id="3075547"/>
    <lineage>
        <taxon>Bacteria</taxon>
        <taxon>Bacillati</taxon>
        <taxon>Actinomycetota</taxon>
        <taxon>Actinomycetes</taxon>
        <taxon>Jatrophihabitantales</taxon>
        <taxon>Jatrophihabitantaceae</taxon>
        <taxon>Jatrophihabitans</taxon>
    </lineage>
</organism>
<dbReference type="PANTHER" id="PTHR48097:SF9">
    <property type="entry name" value="L-THREONINE ALDOLASE"/>
    <property type="match status" value="1"/>
</dbReference>
<protein>
    <submittedName>
        <fullName evidence="5">Beta-eliminating lyase-related protein</fullName>
    </submittedName>
</protein>
<comment type="similarity">
    <text evidence="2">Belongs to the threonine aldolase family.</text>
</comment>
<dbReference type="Proteomes" id="UP001183176">
    <property type="component" value="Unassembled WGS sequence"/>
</dbReference>
<dbReference type="RefSeq" id="WP_311424352.1">
    <property type="nucleotide sequence ID" value="NZ_JAVREH010000031.1"/>
</dbReference>
<dbReference type="GO" id="GO:0016829">
    <property type="term" value="F:lyase activity"/>
    <property type="evidence" value="ECO:0007669"/>
    <property type="project" value="UniProtKB-KW"/>
</dbReference>
<sequence length="354" mass="38184">MDDETRLRRAACSEFLIGDGLVHPGDLLATIGQDVIPDVYGDGGIVTDLEQHIAELLGKPAAVFLPSGTMAQGATLRVHADNRGQRTVLWHPFCHLDQHENQAHARLHALVGRPVGHPDRLITLADLEAVAEPFAALLLELPQRDLGGELPDWDELTSQVEWARGRGAAVHLDGARLWEASAGYGRQPAEIAALFDTVYVSFYKGIGALPGCCVAGTTEVVAQVREWRRRLGGTLYGMWPAAASALSLLPERLAAMPDNLEHTRAIARAVAGLSGVRVVPDPPQTPMMHLLFDVSAERFAANARRLAEEQSLWVWPQASAAADPRVVRCELSVGRATRRLSADTIAAALAELTA</sequence>
<dbReference type="EMBL" id="JAVREH010000031">
    <property type="protein sequence ID" value="MDT0263205.1"/>
    <property type="molecule type" value="Genomic_DNA"/>
</dbReference>
<keyword evidence="5" id="KW-0456">Lyase</keyword>
<evidence type="ECO:0000259" key="4">
    <source>
        <dbReference type="Pfam" id="PF01212"/>
    </source>
</evidence>
<dbReference type="PANTHER" id="PTHR48097">
    <property type="entry name" value="L-THREONINE ALDOLASE-RELATED"/>
    <property type="match status" value="1"/>
</dbReference>
<dbReference type="SUPFAM" id="SSF53383">
    <property type="entry name" value="PLP-dependent transferases"/>
    <property type="match status" value="1"/>
</dbReference>
<keyword evidence="6" id="KW-1185">Reference proteome</keyword>
<dbReference type="Gene3D" id="3.90.1150.10">
    <property type="entry name" value="Aspartate Aminotransferase, domain 1"/>
    <property type="match status" value="1"/>
</dbReference>
<reference evidence="6" key="1">
    <citation type="submission" date="2023-07" db="EMBL/GenBank/DDBJ databases">
        <title>30 novel species of actinomycetes from the DSMZ collection.</title>
        <authorList>
            <person name="Nouioui I."/>
        </authorList>
    </citation>
    <scope>NUCLEOTIDE SEQUENCE [LARGE SCALE GENOMIC DNA]</scope>
    <source>
        <strain evidence="6">DSM 44399</strain>
    </source>
</reference>
<name>A0ABU2JE06_9ACTN</name>
<evidence type="ECO:0000256" key="2">
    <source>
        <dbReference type="ARBA" id="ARBA00006966"/>
    </source>
</evidence>
<keyword evidence="3" id="KW-0663">Pyridoxal phosphate</keyword>
<comment type="caution">
    <text evidence="5">The sequence shown here is derived from an EMBL/GenBank/DDBJ whole genome shotgun (WGS) entry which is preliminary data.</text>
</comment>
<dbReference type="Pfam" id="PF01212">
    <property type="entry name" value="Beta_elim_lyase"/>
    <property type="match status" value="1"/>
</dbReference>
<dbReference type="Gene3D" id="3.40.640.10">
    <property type="entry name" value="Type I PLP-dependent aspartate aminotransferase-like (Major domain)"/>
    <property type="match status" value="1"/>
</dbReference>
<evidence type="ECO:0000256" key="1">
    <source>
        <dbReference type="ARBA" id="ARBA00001933"/>
    </source>
</evidence>
<evidence type="ECO:0000313" key="6">
    <source>
        <dbReference type="Proteomes" id="UP001183176"/>
    </source>
</evidence>
<evidence type="ECO:0000256" key="3">
    <source>
        <dbReference type="ARBA" id="ARBA00022898"/>
    </source>
</evidence>
<dbReference type="InterPro" id="IPR001597">
    <property type="entry name" value="ArAA_b-elim_lyase/Thr_aldolase"/>
</dbReference>